<dbReference type="Proteomes" id="UP001159042">
    <property type="component" value="Unassembled WGS sequence"/>
</dbReference>
<evidence type="ECO:0008006" key="4">
    <source>
        <dbReference type="Google" id="ProtNLM"/>
    </source>
</evidence>
<accession>A0AAV8WAG6</accession>
<keyword evidence="1" id="KW-0732">Signal</keyword>
<dbReference type="InterPro" id="IPR011042">
    <property type="entry name" value="6-blade_b-propeller_TolB-like"/>
</dbReference>
<gene>
    <name evidence="2" type="ORF">NQ315_002018</name>
</gene>
<evidence type="ECO:0000313" key="2">
    <source>
        <dbReference type="EMBL" id="KAJ8923459.1"/>
    </source>
</evidence>
<evidence type="ECO:0000313" key="3">
    <source>
        <dbReference type="Proteomes" id="UP001159042"/>
    </source>
</evidence>
<proteinExistence type="predicted"/>
<dbReference type="EMBL" id="JANEYG010000005">
    <property type="protein sequence ID" value="KAJ8923459.1"/>
    <property type="molecule type" value="Genomic_DNA"/>
</dbReference>
<organism evidence="2 3">
    <name type="scientific">Exocentrus adspersus</name>
    <dbReference type="NCBI Taxonomy" id="1586481"/>
    <lineage>
        <taxon>Eukaryota</taxon>
        <taxon>Metazoa</taxon>
        <taxon>Ecdysozoa</taxon>
        <taxon>Arthropoda</taxon>
        <taxon>Hexapoda</taxon>
        <taxon>Insecta</taxon>
        <taxon>Pterygota</taxon>
        <taxon>Neoptera</taxon>
        <taxon>Endopterygota</taxon>
        <taxon>Coleoptera</taxon>
        <taxon>Polyphaga</taxon>
        <taxon>Cucujiformia</taxon>
        <taxon>Chrysomeloidea</taxon>
        <taxon>Cerambycidae</taxon>
        <taxon>Lamiinae</taxon>
        <taxon>Acanthocinini</taxon>
        <taxon>Exocentrus</taxon>
    </lineage>
</organism>
<reference evidence="2 3" key="1">
    <citation type="journal article" date="2023" name="Insect Mol. Biol.">
        <title>Genome sequencing provides insights into the evolution of gene families encoding plant cell wall-degrading enzymes in longhorned beetles.</title>
        <authorList>
            <person name="Shin N.R."/>
            <person name="Okamura Y."/>
            <person name="Kirsch R."/>
            <person name="Pauchet Y."/>
        </authorList>
    </citation>
    <scope>NUCLEOTIDE SEQUENCE [LARGE SCALE GENOMIC DNA]</scope>
    <source>
        <strain evidence="2">EAD_L_NR</strain>
    </source>
</reference>
<protein>
    <recommendedName>
        <fullName evidence="4">Bee-milk protein</fullName>
    </recommendedName>
</protein>
<sequence>MEKTFWVCFFSFISVGRSWDLINFGINENYYISDIAIYRSKAFLTLPRSVCHNHIINPTVIEVPWSGGFMQSAATIVNTRTKILDHQKWENCNDIQDAISLVIEPTATWPKLWILDKGNEVCTPKIWSYNIIYNSLSDFGELENIPGRDLNSIVIDPIQGEFGYRMYVGNAGENTLLIFTTKNLKWWKVTLQEPSNSVPFSINADFLTISKTDSALYITGKNNLDLFSINLDEIRNFEEPLPYEAQVCNNYFSMEVNATLLGQKLGISTGLEADLKSGLNYYMVRDYVVVRWLIGLPMDAEYHNVLAQSYENMPYVVDLFTCPQYGLWALVNPLSPEDCNEINNTIAENIPKLSTRVIKILKYNKFLDNMY</sequence>
<name>A0AAV8WAG6_9CUCU</name>
<keyword evidence="3" id="KW-1185">Reference proteome</keyword>
<comment type="caution">
    <text evidence="2">The sequence shown here is derived from an EMBL/GenBank/DDBJ whole genome shotgun (WGS) entry which is preliminary data.</text>
</comment>
<feature type="signal peptide" evidence="1">
    <location>
        <begin position="1"/>
        <end position="18"/>
    </location>
</feature>
<feature type="chain" id="PRO_5043317064" description="Bee-milk protein" evidence="1">
    <location>
        <begin position="19"/>
        <end position="371"/>
    </location>
</feature>
<dbReference type="Gene3D" id="2.120.10.30">
    <property type="entry name" value="TolB, C-terminal domain"/>
    <property type="match status" value="1"/>
</dbReference>
<dbReference type="AlphaFoldDB" id="A0AAV8WAG6"/>
<evidence type="ECO:0000256" key="1">
    <source>
        <dbReference type="SAM" id="SignalP"/>
    </source>
</evidence>